<reference evidence="1 2" key="1">
    <citation type="submission" date="2023-10" db="EMBL/GenBank/DDBJ databases">
        <authorList>
            <person name="Botero Cardona J."/>
        </authorList>
    </citation>
    <scope>NUCLEOTIDE SEQUENCE [LARGE SCALE GENOMIC DNA]</scope>
    <source>
        <strain evidence="1 2">R-54839</strain>
    </source>
</reference>
<name>A0ABM9MLF0_9LACO</name>
<comment type="caution">
    <text evidence="1">The sequence shown here is derived from an EMBL/GenBank/DDBJ whole genome shotgun (WGS) entry which is preliminary data.</text>
</comment>
<dbReference type="SUPFAM" id="SSF47413">
    <property type="entry name" value="lambda repressor-like DNA-binding domains"/>
    <property type="match status" value="1"/>
</dbReference>
<keyword evidence="2" id="KW-1185">Reference proteome</keyword>
<dbReference type="InterPro" id="IPR010982">
    <property type="entry name" value="Lambda_DNA-bd_dom_sf"/>
</dbReference>
<evidence type="ECO:0000313" key="1">
    <source>
        <dbReference type="EMBL" id="CAK1224517.1"/>
    </source>
</evidence>
<evidence type="ECO:0008006" key="3">
    <source>
        <dbReference type="Google" id="ProtNLM"/>
    </source>
</evidence>
<organism evidence="1 2">
    <name type="scientific">Fructobacillus fructosus</name>
    <dbReference type="NCBI Taxonomy" id="1631"/>
    <lineage>
        <taxon>Bacteria</taxon>
        <taxon>Bacillati</taxon>
        <taxon>Bacillota</taxon>
        <taxon>Bacilli</taxon>
        <taxon>Lactobacillales</taxon>
        <taxon>Lactobacillaceae</taxon>
        <taxon>Fructobacillus</taxon>
    </lineage>
</organism>
<accession>A0ABM9MLF0</accession>
<sequence length="74" mass="8465">MSVKEAKQVLKMERFKFKDFLKEKGIKQPMLAPVIGSSASYIRQLMNGTTSGKSAHDSLQKLFEFTGYEGENWF</sequence>
<protein>
    <recommendedName>
        <fullName evidence="3">HTH cro/C1-type domain-containing protein</fullName>
    </recommendedName>
</protein>
<proteinExistence type="predicted"/>
<dbReference type="RefSeq" id="WP_338345747.1">
    <property type="nucleotide sequence ID" value="NZ_CAUZLR010000001.1"/>
</dbReference>
<dbReference type="Proteomes" id="UP001314261">
    <property type="component" value="Unassembled WGS sequence"/>
</dbReference>
<gene>
    <name evidence="1" type="ORF">R54839_PPFHFPJH_00128</name>
</gene>
<evidence type="ECO:0000313" key="2">
    <source>
        <dbReference type="Proteomes" id="UP001314261"/>
    </source>
</evidence>
<dbReference type="EMBL" id="CAUZLR010000001">
    <property type="protein sequence ID" value="CAK1224517.1"/>
    <property type="molecule type" value="Genomic_DNA"/>
</dbReference>